<organism evidence="2 3">
    <name type="scientific">Oculimacula yallundae</name>
    <dbReference type="NCBI Taxonomy" id="86028"/>
    <lineage>
        <taxon>Eukaryota</taxon>
        <taxon>Fungi</taxon>
        <taxon>Dikarya</taxon>
        <taxon>Ascomycota</taxon>
        <taxon>Pezizomycotina</taxon>
        <taxon>Leotiomycetes</taxon>
        <taxon>Helotiales</taxon>
        <taxon>Ploettnerulaceae</taxon>
        <taxon>Oculimacula</taxon>
    </lineage>
</organism>
<feature type="compositionally biased region" description="Polar residues" evidence="1">
    <location>
        <begin position="185"/>
        <end position="212"/>
    </location>
</feature>
<name>A0ABR4BZS4_9HELO</name>
<reference evidence="2 3" key="1">
    <citation type="journal article" date="2024" name="Commun. Biol.">
        <title>Comparative genomic analysis of thermophilic fungi reveals convergent evolutionary adaptations and gene losses.</title>
        <authorList>
            <person name="Steindorff A.S."/>
            <person name="Aguilar-Pontes M.V."/>
            <person name="Robinson A.J."/>
            <person name="Andreopoulos B."/>
            <person name="LaButti K."/>
            <person name="Kuo A."/>
            <person name="Mondo S."/>
            <person name="Riley R."/>
            <person name="Otillar R."/>
            <person name="Haridas S."/>
            <person name="Lipzen A."/>
            <person name="Grimwood J."/>
            <person name="Schmutz J."/>
            <person name="Clum A."/>
            <person name="Reid I.D."/>
            <person name="Moisan M.C."/>
            <person name="Butler G."/>
            <person name="Nguyen T.T.M."/>
            <person name="Dewar K."/>
            <person name="Conant G."/>
            <person name="Drula E."/>
            <person name="Henrissat B."/>
            <person name="Hansel C."/>
            <person name="Singer S."/>
            <person name="Hutchinson M.I."/>
            <person name="de Vries R.P."/>
            <person name="Natvig D.O."/>
            <person name="Powell A.J."/>
            <person name="Tsang A."/>
            <person name="Grigoriev I.V."/>
        </authorList>
    </citation>
    <scope>NUCLEOTIDE SEQUENCE [LARGE SCALE GENOMIC DNA]</scope>
    <source>
        <strain evidence="2 3">CBS 494.80</strain>
    </source>
</reference>
<feature type="region of interest" description="Disordered" evidence="1">
    <location>
        <begin position="170"/>
        <end position="212"/>
    </location>
</feature>
<protein>
    <submittedName>
        <fullName evidence="2">Uncharacterized protein</fullName>
    </submittedName>
</protein>
<feature type="compositionally biased region" description="Basic and acidic residues" evidence="1">
    <location>
        <begin position="22"/>
        <end position="42"/>
    </location>
</feature>
<sequence length="668" mass="73117">MGCPLFPTPKEESKSANAAPQPRRDEASDRTTRESSANPRREALTETIASLVRAVTNERYLRDQGDLNTSITARHTLELPSVLQGRNNPLDEEHTTNSNLTDLRSSFAQLVGIENQADLTRELISLGRLWQRPSELDTDDGVNSEDNELLHQGLGRLRVHTAGTMRNRLHRAGPERAEEADAASLVNNSTATSRREAGTQSQAASNTQQPAPNVLTQSWVGFEGSLAMLNRPRYNDSTFTGALSDHDMSPFPASVPHRGSEAEDEPHDVDRTATPPARSAAPSPTTTRTVRNTLGTDLYQHDPNCPCVDCRNTVRRLGNMDPWSGELVCGYFLWQTLGLIGKPFKHHVETLLKVLLYCLVGFKRNYLMTEMESSPSSPQPNKLESPYPISHVLTSNTDIDVDSMRTETKVQVHSGAKAIQFATISNAQTQVHTPHDADAAELSILHPQSPPISTADQVGELHLTYKTSGVDMLALSAAVSGASPSPAFDHQASDEEKLITVVVQISEDGSFVFNRAVLTRDKQAVIASDPDLENHSVAADLAFIWPEADVPVTMEYRYCLLFDGSLGIYLRGKLFAHLLVKESATDGRRLRDSQPRIEASALQQRTVDTVTRMAIAEGANFAFNYTADEETPGTFFHNDGDDVSSLAHSLRLGTGYSCPGCNGRSALQ</sequence>
<dbReference type="EMBL" id="JAZHXI010000016">
    <property type="protein sequence ID" value="KAL2063153.1"/>
    <property type="molecule type" value="Genomic_DNA"/>
</dbReference>
<accession>A0ABR4BZS4</accession>
<feature type="region of interest" description="Disordered" evidence="1">
    <location>
        <begin position="245"/>
        <end position="289"/>
    </location>
</feature>
<evidence type="ECO:0000313" key="3">
    <source>
        <dbReference type="Proteomes" id="UP001595075"/>
    </source>
</evidence>
<evidence type="ECO:0000256" key="1">
    <source>
        <dbReference type="SAM" id="MobiDB-lite"/>
    </source>
</evidence>
<dbReference type="Proteomes" id="UP001595075">
    <property type="component" value="Unassembled WGS sequence"/>
</dbReference>
<gene>
    <name evidence="2" type="ORF">VTL71DRAFT_6225</name>
</gene>
<keyword evidence="3" id="KW-1185">Reference proteome</keyword>
<comment type="caution">
    <text evidence="2">The sequence shown here is derived from an EMBL/GenBank/DDBJ whole genome shotgun (WGS) entry which is preliminary data.</text>
</comment>
<feature type="compositionally biased region" description="Low complexity" evidence="1">
    <location>
        <begin position="272"/>
        <end position="289"/>
    </location>
</feature>
<evidence type="ECO:0000313" key="2">
    <source>
        <dbReference type="EMBL" id="KAL2063153.1"/>
    </source>
</evidence>
<proteinExistence type="predicted"/>
<feature type="region of interest" description="Disordered" evidence="1">
    <location>
        <begin position="1"/>
        <end position="42"/>
    </location>
</feature>